<dbReference type="AlphaFoldDB" id="A0AAD5JQ19"/>
<dbReference type="InterPro" id="IPR032675">
    <property type="entry name" value="LRR_dom_sf"/>
</dbReference>
<reference evidence="2" key="1">
    <citation type="journal article" date="2022" name="IScience">
        <title>Evolution of zygomycete secretomes and the origins of terrestrial fungal ecologies.</title>
        <authorList>
            <person name="Chang Y."/>
            <person name="Wang Y."/>
            <person name="Mondo S."/>
            <person name="Ahrendt S."/>
            <person name="Andreopoulos W."/>
            <person name="Barry K."/>
            <person name="Beard J."/>
            <person name="Benny G.L."/>
            <person name="Blankenship S."/>
            <person name="Bonito G."/>
            <person name="Cuomo C."/>
            <person name="Desiro A."/>
            <person name="Gervers K.A."/>
            <person name="Hundley H."/>
            <person name="Kuo A."/>
            <person name="LaButti K."/>
            <person name="Lang B.F."/>
            <person name="Lipzen A."/>
            <person name="O'Donnell K."/>
            <person name="Pangilinan J."/>
            <person name="Reynolds N."/>
            <person name="Sandor L."/>
            <person name="Smith M.E."/>
            <person name="Tsang A."/>
            <person name="Grigoriev I.V."/>
            <person name="Stajich J.E."/>
            <person name="Spatafora J.W."/>
        </authorList>
    </citation>
    <scope>NUCLEOTIDE SEQUENCE</scope>
    <source>
        <strain evidence="2">RSA 2281</strain>
    </source>
</reference>
<reference evidence="2" key="2">
    <citation type="submission" date="2023-02" db="EMBL/GenBank/DDBJ databases">
        <authorList>
            <consortium name="DOE Joint Genome Institute"/>
            <person name="Mondo S.J."/>
            <person name="Chang Y."/>
            <person name="Wang Y."/>
            <person name="Ahrendt S."/>
            <person name="Andreopoulos W."/>
            <person name="Barry K."/>
            <person name="Beard J."/>
            <person name="Benny G.L."/>
            <person name="Blankenship S."/>
            <person name="Bonito G."/>
            <person name="Cuomo C."/>
            <person name="Desiro A."/>
            <person name="Gervers K.A."/>
            <person name="Hundley H."/>
            <person name="Kuo A."/>
            <person name="LaButti K."/>
            <person name="Lang B.F."/>
            <person name="Lipzen A."/>
            <person name="O'Donnell K."/>
            <person name="Pangilinan J."/>
            <person name="Reynolds N."/>
            <person name="Sandor L."/>
            <person name="Smith M.W."/>
            <person name="Tsang A."/>
            <person name="Grigoriev I.V."/>
            <person name="Stajich J.E."/>
            <person name="Spatafora J.W."/>
        </authorList>
    </citation>
    <scope>NUCLEOTIDE SEQUENCE</scope>
    <source>
        <strain evidence="2">RSA 2281</strain>
    </source>
</reference>
<dbReference type="Pfam" id="PF00646">
    <property type="entry name" value="F-box"/>
    <property type="match status" value="1"/>
</dbReference>
<dbReference type="PROSITE" id="PS50181">
    <property type="entry name" value="FBOX"/>
    <property type="match status" value="1"/>
</dbReference>
<dbReference type="Proteomes" id="UP001209540">
    <property type="component" value="Unassembled WGS sequence"/>
</dbReference>
<dbReference type="SUPFAM" id="SSF81383">
    <property type="entry name" value="F-box domain"/>
    <property type="match status" value="1"/>
</dbReference>
<dbReference type="CDD" id="cd09917">
    <property type="entry name" value="F-box_SF"/>
    <property type="match status" value="1"/>
</dbReference>
<evidence type="ECO:0000313" key="2">
    <source>
        <dbReference type="EMBL" id="KAI9248272.1"/>
    </source>
</evidence>
<comment type="caution">
    <text evidence="2">The sequence shown here is derived from an EMBL/GenBank/DDBJ whole genome shotgun (WGS) entry which is preliminary data.</text>
</comment>
<feature type="domain" description="F-box" evidence="1">
    <location>
        <begin position="28"/>
        <end position="74"/>
    </location>
</feature>
<dbReference type="Gene3D" id="1.20.1280.50">
    <property type="match status" value="1"/>
</dbReference>
<dbReference type="InterPro" id="IPR001810">
    <property type="entry name" value="F-box_dom"/>
</dbReference>
<name>A0AAD5JQ19_9FUNG</name>
<evidence type="ECO:0000313" key="3">
    <source>
        <dbReference type="Proteomes" id="UP001209540"/>
    </source>
</evidence>
<dbReference type="InterPro" id="IPR036047">
    <property type="entry name" value="F-box-like_dom_sf"/>
</dbReference>
<proteinExistence type="predicted"/>
<protein>
    <recommendedName>
        <fullName evidence="1">F-box domain-containing protein</fullName>
    </recommendedName>
</protein>
<keyword evidence="3" id="KW-1185">Reference proteome</keyword>
<accession>A0AAD5JQ19</accession>
<evidence type="ECO:0000259" key="1">
    <source>
        <dbReference type="PROSITE" id="PS50181"/>
    </source>
</evidence>
<gene>
    <name evidence="2" type="ORF">BDA99DRAFT_525256</name>
</gene>
<dbReference type="Gene3D" id="3.80.10.10">
    <property type="entry name" value="Ribonuclease Inhibitor"/>
    <property type="match status" value="1"/>
</dbReference>
<sequence>MFLSPSFFFCYTLFFNNKKKKMTDYDDIILSNKLPYDILELVFTFLSLEDQVSCCLVSKRWFGFIMELADFSKSCSEKLPSLVNNRKAIRELLHRLITVDTLGDGLFVIPGTPPSTMSTLKELEAHPAKGCYIEPMDAVNFLDMILIKNDFQIQRLCFRDWLQTDRYDFQCKYTAIKKMVCHDQILTYSMEATTMKTSEAWCEWAISYTWDRLDYLSMSKAVAIIIDNNEEMRQQYKDNGGWFFIDDSFPRKEPEITIALTENIISLTYLKISSPTISVPSTGEMYPDHGAFGIIPSICYLYLDALNHKNPLISVRIASDNLPDLRTICISPLAELPKEIRYNDRNNLSNFYVSKDNDDSGNLRCLIWTMGNSLPANRNTFEWHCRVNRCRCFTKNMYRILSKHYHHLELLYLQYDGAHGIAFRSMRFLSLPTTLEITHLRELHLHATSCTLFGHFYSTSTRDKKIYGTVDDMNQYLAQAVSRMPALEIIVLENDYVDYDKLLLHDASVYSSVVYMTVNDEVLLSLASHCTRLKEVIIWGPHMEITGPGVLGFASTTVANQGSLTLLEVDCLLSDDQVTALLHSNSLKNLKALKSKDRPILYP</sequence>
<organism evidence="2 3">
    <name type="scientific">Phascolomyces articulosus</name>
    <dbReference type="NCBI Taxonomy" id="60185"/>
    <lineage>
        <taxon>Eukaryota</taxon>
        <taxon>Fungi</taxon>
        <taxon>Fungi incertae sedis</taxon>
        <taxon>Mucoromycota</taxon>
        <taxon>Mucoromycotina</taxon>
        <taxon>Mucoromycetes</taxon>
        <taxon>Mucorales</taxon>
        <taxon>Lichtheimiaceae</taxon>
        <taxon>Phascolomyces</taxon>
    </lineage>
</organism>
<dbReference type="SMART" id="SM00256">
    <property type="entry name" value="FBOX"/>
    <property type="match status" value="1"/>
</dbReference>
<dbReference type="EMBL" id="JAIXMP010000039">
    <property type="protein sequence ID" value="KAI9248272.1"/>
    <property type="molecule type" value="Genomic_DNA"/>
</dbReference>